<accession>A0A1Q9EC68</accession>
<feature type="region of interest" description="Disordered" evidence="1">
    <location>
        <begin position="27"/>
        <end position="61"/>
    </location>
</feature>
<keyword evidence="3" id="KW-1185">Reference proteome</keyword>
<dbReference type="AlphaFoldDB" id="A0A1Q9EC68"/>
<gene>
    <name evidence="2" type="ORF">AK812_SmicGene11873</name>
</gene>
<dbReference type="OrthoDB" id="10291409at2759"/>
<evidence type="ECO:0000256" key="1">
    <source>
        <dbReference type="SAM" id="MobiDB-lite"/>
    </source>
</evidence>
<organism evidence="2 3">
    <name type="scientific">Symbiodinium microadriaticum</name>
    <name type="common">Dinoflagellate</name>
    <name type="synonym">Zooxanthella microadriatica</name>
    <dbReference type="NCBI Taxonomy" id="2951"/>
    <lineage>
        <taxon>Eukaryota</taxon>
        <taxon>Sar</taxon>
        <taxon>Alveolata</taxon>
        <taxon>Dinophyceae</taxon>
        <taxon>Suessiales</taxon>
        <taxon>Symbiodiniaceae</taxon>
        <taxon>Symbiodinium</taxon>
    </lineage>
</organism>
<sequence length="888" mass="95904">MSPSAAGPVPAGCGAFGGPAAQRSCHYGSAPGSTSTLQEGDPQARGFAEAAGQGQGEGGHAAWQDQLDGIIELAVEEFSEQEGTICGGTSHHSNRGCACTLLSRLCFLKCMAAWRAHEHEGSAAQSCSHASGNDTTAESLGFASNAMLSCWWLTDSGSALQHTWNWMPHAALGSNSVALVEKVPKSWLVIMSHQQPKLSQHSRRKARSTKVATPPWMNSTGWLAWQTLPTPWPASTNEFSATDFINAEWADSLGHRISVSSGKKANNLQACLSKPKTPDILLNLKPVIGLSVWQCGNAFLDPATSTTERLCWLSEGGRVSVWVKLDKHADSTDDAEGSEELQSGTGTSPSNDAYAAATAGFAPADLFFFQSFLYTASEIAAAISIWEDAVDAGVDLPSALGIGHAFRVGRWRWPLEQRKRRWPTPRRPAGRQEADALEAQHRGYPTSTAFYADRPAVPADSEGRRQERAASGDGPMMPASENTAYFSVTTLLVGMRVPERLRPRGGAIVDFTRRSADGKGRVGSTTPGGMLSHQVWRVDSAPDECASAIEGLEAMEGKLKAEACELLLIQRSDIDLQMHWLFGPFALYQQALDVAFSMDPVWSSAAWLSRSTMRTGHDFRADGTAPVQQACWAVLSRTILEQKVQAMDQRALKETEFPGDPAIRGSSAVQYWHELKESLQRANHFPASATLVEAVSEDRHACPTCGLYYATKKALRQHQAFRQGQIQADNLDIEYKPEDVATFLEANLHRAAEGDLRFAAIKINYRMACEAPGAVQGIGETEKAVGRTIRTSSTRAPEGEEAEADEKKLKSSGADTEWNQAEEGKSQQVNTSKGGMRKASPAPRSTAPAKATDPARCASYHQKKATGHDVEASPAPYIRDPAKATLLE</sequence>
<feature type="region of interest" description="Disordered" evidence="1">
    <location>
        <begin position="789"/>
        <end position="888"/>
    </location>
</feature>
<evidence type="ECO:0000313" key="3">
    <source>
        <dbReference type="Proteomes" id="UP000186817"/>
    </source>
</evidence>
<comment type="caution">
    <text evidence="2">The sequence shown here is derived from an EMBL/GenBank/DDBJ whole genome shotgun (WGS) entry which is preliminary data.</text>
</comment>
<proteinExistence type="predicted"/>
<dbReference type="EMBL" id="LSRX01000197">
    <property type="protein sequence ID" value="OLQ04977.1"/>
    <property type="molecule type" value="Genomic_DNA"/>
</dbReference>
<name>A0A1Q9EC68_SYMMI</name>
<feature type="region of interest" description="Disordered" evidence="1">
    <location>
        <begin position="454"/>
        <end position="478"/>
    </location>
</feature>
<reference evidence="2 3" key="1">
    <citation type="submission" date="2016-02" db="EMBL/GenBank/DDBJ databases">
        <title>Genome analysis of coral dinoflagellate symbionts highlights evolutionary adaptations to a symbiotic lifestyle.</title>
        <authorList>
            <person name="Aranda M."/>
            <person name="Li Y."/>
            <person name="Liew Y.J."/>
            <person name="Baumgarten S."/>
            <person name="Simakov O."/>
            <person name="Wilson M."/>
            <person name="Piel J."/>
            <person name="Ashoor H."/>
            <person name="Bougouffa S."/>
            <person name="Bajic V.B."/>
            <person name="Ryu T."/>
            <person name="Ravasi T."/>
            <person name="Bayer T."/>
            <person name="Micklem G."/>
            <person name="Kim H."/>
            <person name="Bhak J."/>
            <person name="Lajeunesse T.C."/>
            <person name="Voolstra C.R."/>
        </authorList>
    </citation>
    <scope>NUCLEOTIDE SEQUENCE [LARGE SCALE GENOMIC DNA]</scope>
    <source>
        <strain evidence="2 3">CCMP2467</strain>
    </source>
</reference>
<protein>
    <submittedName>
        <fullName evidence="2">Uncharacterized protein</fullName>
    </submittedName>
</protein>
<feature type="compositionally biased region" description="Low complexity" evidence="1">
    <location>
        <begin position="43"/>
        <end position="52"/>
    </location>
</feature>
<evidence type="ECO:0000313" key="2">
    <source>
        <dbReference type="EMBL" id="OLQ04977.1"/>
    </source>
</evidence>
<dbReference type="Proteomes" id="UP000186817">
    <property type="component" value="Unassembled WGS sequence"/>
</dbReference>
<feature type="compositionally biased region" description="Basic and acidic residues" evidence="1">
    <location>
        <begin position="461"/>
        <end position="470"/>
    </location>
</feature>